<dbReference type="SUPFAM" id="SSF53098">
    <property type="entry name" value="Ribonuclease H-like"/>
    <property type="match status" value="1"/>
</dbReference>
<evidence type="ECO:0000256" key="1">
    <source>
        <dbReference type="ARBA" id="ARBA00000563"/>
    </source>
</evidence>
<evidence type="ECO:0000256" key="13">
    <source>
        <dbReference type="ARBA" id="ARBA00046792"/>
    </source>
</evidence>
<keyword evidence="8 14" id="KW-0269">Exonuclease</keyword>
<feature type="binding site" evidence="15">
    <location>
        <position position="16"/>
    </location>
    <ligand>
        <name>substrate</name>
    </ligand>
</feature>
<evidence type="ECO:0000256" key="6">
    <source>
        <dbReference type="ARBA" id="ARBA00022763"/>
    </source>
</evidence>
<dbReference type="AlphaFoldDB" id="E0WR96"/>
<dbReference type="Proteomes" id="UP000005726">
    <property type="component" value="Unassembled WGS sequence"/>
</dbReference>
<dbReference type="GO" id="GO:0003677">
    <property type="term" value="F:DNA binding"/>
    <property type="evidence" value="ECO:0007669"/>
    <property type="project" value="UniProtKB-KW"/>
</dbReference>
<evidence type="ECO:0000256" key="16">
    <source>
        <dbReference type="PIRSR" id="PIRSR000977-2"/>
    </source>
</evidence>
<feature type="binding site" evidence="16">
    <location>
        <position position="14"/>
    </location>
    <ligand>
        <name>Mg(2+)</name>
        <dbReference type="ChEBI" id="CHEBI:18420"/>
        <label>1</label>
    </ligand>
</feature>
<name>E0WR96_9ENTR</name>
<dbReference type="Pfam" id="PF08411">
    <property type="entry name" value="ExoI_SH3"/>
    <property type="match status" value="1"/>
</dbReference>
<keyword evidence="20" id="KW-1185">Reference proteome</keyword>
<sequence>MLEQCKKSTFYVHDYETFGQNPALDRPVQFAGVRTDDDFNIIDDPLVIYCAPANDYLPQPEAVLITGITPQYALKHGVNEAEFCQKIHQQFSVAGTCTLGYNNIRFDDEVSRNIFYRNFYDPYAYNWQNGNSRWDLLDVVRACYALRPEGINWPKNADGLPSFKLEHLAKANGIQHLKAHDAMSDVYATIELAKLVKQAQPRLFKYFYHHRSKHKIKALIDIENMTPLVHVSGMFGVRRSNISLVAPLAWHPENKNAVIVCDLAADISPLSLDVNTLREHLYTPKDPLNPQQITIPLKLVHINKCPILAPVNTWREKETKRLKIDLQYCLNQLESLRQNPQIKEKVNALFKQMTARPKVNNVDAQLYCGFFNDTDHNTIKKIQQTSPQNLPALNFCFQDPRLETLLFRFRARNYHNTLDDTEQRRLLEYRKEVLSPEKIKEYILQLNQLCYQYQNNEEKSSLLKSLLDYVCRLAG</sequence>
<keyword evidence="10" id="KW-0238">DNA-binding</keyword>
<evidence type="ECO:0000259" key="18">
    <source>
        <dbReference type="PROSITE" id="PS51785"/>
    </source>
</evidence>
<dbReference type="Pfam" id="PF00929">
    <property type="entry name" value="RNase_T"/>
    <property type="match status" value="1"/>
</dbReference>
<protein>
    <recommendedName>
        <fullName evidence="3 14">Exodeoxyribonuclease I</fullName>
        <ecNumber evidence="2 14">3.1.11.1</ecNumber>
    </recommendedName>
</protein>
<evidence type="ECO:0000259" key="17">
    <source>
        <dbReference type="PROSITE" id="PS51784"/>
    </source>
</evidence>
<evidence type="ECO:0000256" key="12">
    <source>
        <dbReference type="ARBA" id="ARBA00046035"/>
    </source>
</evidence>
<gene>
    <name evidence="19" type="primary">sbcB</name>
    <name evidence="19" type="ORF">REG_0481</name>
</gene>
<evidence type="ECO:0000256" key="3">
    <source>
        <dbReference type="ARBA" id="ARBA00019900"/>
    </source>
</evidence>
<dbReference type="NCBIfam" id="NF008746">
    <property type="entry name" value="PRK11779.1"/>
    <property type="match status" value="1"/>
</dbReference>
<feature type="binding site" evidence="16">
    <location>
        <position position="185"/>
    </location>
    <ligand>
        <name>Mg(2+)</name>
        <dbReference type="ChEBI" id="CHEBI:18420"/>
        <label>2</label>
    </ligand>
</feature>
<evidence type="ECO:0000256" key="2">
    <source>
        <dbReference type="ARBA" id="ARBA00012108"/>
    </source>
</evidence>
<dbReference type="EC" id="3.1.11.1" evidence="2 14"/>
<reference evidence="19" key="1">
    <citation type="journal article" date="2009" name="Environ. Microbiol.">
        <title>Dynamics of genome evolution in facultative symbionts of aphids.</title>
        <authorList>
            <person name="Degnan P.H."/>
            <person name="Leonardo T.E."/>
            <person name="Cass B.N."/>
            <person name="Hurwitz B."/>
            <person name="Stern D."/>
            <person name="Gibbs R.A."/>
            <person name="Richards S."/>
            <person name="Moran N.A."/>
        </authorList>
    </citation>
    <scope>NUCLEOTIDE SEQUENCE [LARGE SCALE GENOMIC DNA]</scope>
    <source>
        <strain evidence="19">LSR1</strain>
    </source>
</reference>
<evidence type="ECO:0000256" key="8">
    <source>
        <dbReference type="ARBA" id="ARBA00022839"/>
    </source>
</evidence>
<evidence type="ECO:0000256" key="11">
    <source>
        <dbReference type="ARBA" id="ARBA00023204"/>
    </source>
</evidence>
<keyword evidence="6 14" id="KW-0227">DNA damage</keyword>
<evidence type="ECO:0000256" key="9">
    <source>
        <dbReference type="ARBA" id="ARBA00022842"/>
    </source>
</evidence>
<dbReference type="PROSITE" id="PS51784">
    <property type="entry name" value="EXOI_SH3"/>
    <property type="match status" value="1"/>
</dbReference>
<dbReference type="PIRSF" id="PIRSF000977">
    <property type="entry name" value="Exodeoxyribonuclease_I"/>
    <property type="match status" value="1"/>
</dbReference>
<dbReference type="InterPro" id="IPR036397">
    <property type="entry name" value="RNaseH_sf"/>
</dbReference>
<dbReference type="Gene3D" id="3.30.1520.20">
    <property type="entry name" value="Exonuclease ExoI, domain 2"/>
    <property type="match status" value="1"/>
</dbReference>
<dbReference type="InterPro" id="IPR022894">
    <property type="entry name" value="Oligoribonuclease"/>
</dbReference>
<comment type="subunit">
    <text evidence="13">Monomer. Interacts with ssb (via C-terminus); this interaction stimulates the exonuclease activity by recruiting the enzyme to its substrate.</text>
</comment>
<feature type="binding site" evidence="15">
    <location>
        <position position="164"/>
    </location>
    <ligand>
        <name>substrate</name>
    </ligand>
</feature>
<evidence type="ECO:0000256" key="7">
    <source>
        <dbReference type="ARBA" id="ARBA00022801"/>
    </source>
</evidence>
<dbReference type="Gene3D" id="1.10.287.1240">
    <property type="match status" value="1"/>
</dbReference>
<proteinExistence type="predicted"/>
<dbReference type="InterPro" id="IPR012337">
    <property type="entry name" value="RNaseH-like_sf"/>
</dbReference>
<dbReference type="Gene3D" id="1.20.1280.70">
    <property type="entry name" value="Exonuclease ExoI, domain 3"/>
    <property type="match status" value="1"/>
</dbReference>
<feature type="domain" description="ExoI SH3-like" evidence="17">
    <location>
        <begin position="201"/>
        <end position="354"/>
    </location>
</feature>
<dbReference type="GO" id="GO:0006281">
    <property type="term" value="P:DNA repair"/>
    <property type="evidence" value="ECO:0007669"/>
    <property type="project" value="UniProtKB-KW"/>
</dbReference>
<comment type="function">
    <text evidence="12">Degrades single-stranded DNA (ssDNA) in a highly processive manner. Also functions as a DNA deoxyribophosphodiesterase that releases deoxyribose-phosphate moieties following the cleavage of DNA at an apurinic/apyrimidinic (AP) site by either an AP endonuclease or AP lyase.</text>
</comment>
<comment type="cofactor">
    <cofactor evidence="16">
        <name>Mg(2+)</name>
        <dbReference type="ChEBI" id="CHEBI:18420"/>
    </cofactor>
    <text evidence="16">Binds 2 Mg(2+) ions per monomer.</text>
</comment>
<keyword evidence="7 14" id="KW-0378">Hydrolase</keyword>
<dbReference type="PANTHER" id="PTHR11046">
    <property type="entry name" value="OLIGORIBONUCLEASE, MITOCHONDRIAL"/>
    <property type="match status" value="1"/>
</dbReference>
<evidence type="ECO:0000256" key="4">
    <source>
        <dbReference type="ARBA" id="ARBA00022722"/>
    </source>
</evidence>
<dbReference type="FunFam" id="3.30.420.10:FF:000033">
    <property type="entry name" value="Exodeoxyribonuclease I"/>
    <property type="match status" value="1"/>
</dbReference>
<evidence type="ECO:0000256" key="14">
    <source>
        <dbReference type="PIRNR" id="PIRNR000977"/>
    </source>
</evidence>
<dbReference type="RefSeq" id="WP_006704365.1">
    <property type="nucleotide sequence ID" value="NZ_CAWLGB010000001.1"/>
</dbReference>
<evidence type="ECO:0000313" key="19">
    <source>
        <dbReference type="EMBL" id="EFL92656.1"/>
    </source>
</evidence>
<dbReference type="EMBL" id="GL379589">
    <property type="protein sequence ID" value="EFL92656.1"/>
    <property type="molecule type" value="Genomic_DNA"/>
</dbReference>
<dbReference type="CDD" id="cd06138">
    <property type="entry name" value="ExoI_N"/>
    <property type="match status" value="1"/>
</dbReference>
<comment type="catalytic activity">
    <reaction evidence="1 14">
        <text>Exonucleolytic cleavage in the 3'- to 5'-direction to yield nucleoside 5'-phosphates.</text>
        <dbReference type="EC" id="3.1.11.1"/>
    </reaction>
</comment>
<dbReference type="InterPro" id="IPR013520">
    <property type="entry name" value="Ribonucl_H"/>
</dbReference>
<keyword evidence="9 16" id="KW-0460">Magnesium</keyword>
<dbReference type="InterPro" id="IPR058561">
    <property type="entry name" value="Exonuc_1_C"/>
</dbReference>
<dbReference type="HOGENOM" id="CLU_043508_1_1_6"/>
<feature type="binding site" evidence="16">
    <location>
        <position position="16"/>
    </location>
    <ligand>
        <name>Mg(2+)</name>
        <dbReference type="ChEBI" id="CHEBI:18420"/>
        <label>2</label>
    </ligand>
</feature>
<dbReference type="GO" id="GO:0008310">
    <property type="term" value="F:single-stranded DNA 3'-5' DNA exonuclease activity"/>
    <property type="evidence" value="ECO:0007669"/>
    <property type="project" value="UniProtKB-EC"/>
</dbReference>
<feature type="domain" description="ExoI C-terminal" evidence="18">
    <location>
        <begin position="357"/>
        <end position="474"/>
    </location>
</feature>
<dbReference type="STRING" id="663321.REG_0481"/>
<evidence type="ECO:0000256" key="5">
    <source>
        <dbReference type="ARBA" id="ARBA00022723"/>
    </source>
</evidence>
<keyword evidence="5 16" id="KW-0479">Metal-binding</keyword>
<dbReference type="PROSITE" id="PS51785">
    <property type="entry name" value="EXOI_C"/>
    <property type="match status" value="1"/>
</dbReference>
<dbReference type="PANTHER" id="PTHR11046:SF11">
    <property type="entry name" value="EXODEOXYRIBONUCLEASE I"/>
    <property type="match status" value="1"/>
</dbReference>
<dbReference type="eggNOG" id="COG2925">
    <property type="taxonomic scope" value="Bacteria"/>
</dbReference>
<dbReference type="GO" id="GO:0000175">
    <property type="term" value="F:3'-5'-RNA exonuclease activity"/>
    <property type="evidence" value="ECO:0007669"/>
    <property type="project" value="InterPro"/>
</dbReference>
<accession>E0WR96</accession>
<evidence type="ECO:0000256" key="15">
    <source>
        <dbReference type="PIRSR" id="PIRSR000977-1"/>
    </source>
</evidence>
<dbReference type="InterPro" id="IPR038649">
    <property type="entry name" value="EXOI_SH3_sf"/>
</dbReference>
<keyword evidence="11 14" id="KW-0234">DNA repair</keyword>
<dbReference type="InterPro" id="IPR023607">
    <property type="entry name" value="Exodeoxyribonuclease_I"/>
</dbReference>
<dbReference type="Pfam" id="PF26016">
    <property type="entry name" value="ExoI_C"/>
    <property type="match status" value="1"/>
</dbReference>
<dbReference type="GO" id="GO:0046872">
    <property type="term" value="F:metal ion binding"/>
    <property type="evidence" value="ECO:0007669"/>
    <property type="project" value="UniProtKB-KW"/>
</dbReference>
<evidence type="ECO:0000313" key="20">
    <source>
        <dbReference type="Proteomes" id="UP000005726"/>
    </source>
</evidence>
<dbReference type="FunFam" id="3.30.1520.20:FF:000001">
    <property type="entry name" value="Exodeoxyribonuclease I"/>
    <property type="match status" value="1"/>
</dbReference>
<dbReference type="InterPro" id="IPR013620">
    <property type="entry name" value="Exonuc_1_SH3"/>
</dbReference>
<organism evidence="19 20">
    <name type="scientific">Candidatus Regiella insecticola LSR1</name>
    <dbReference type="NCBI Taxonomy" id="663321"/>
    <lineage>
        <taxon>Bacteria</taxon>
        <taxon>Pseudomonadati</taxon>
        <taxon>Pseudomonadota</taxon>
        <taxon>Gammaproteobacteria</taxon>
        <taxon>Enterobacterales</taxon>
        <taxon>Enterobacteriaceae</taxon>
        <taxon>aphid secondary symbionts</taxon>
        <taxon>Candidatus Regiella</taxon>
    </lineage>
</organism>
<evidence type="ECO:0000256" key="10">
    <source>
        <dbReference type="ARBA" id="ARBA00023125"/>
    </source>
</evidence>
<dbReference type="FunFam" id="1.20.1280.70:FF:000001">
    <property type="entry name" value="Exodeoxyribonuclease I"/>
    <property type="match status" value="1"/>
</dbReference>
<dbReference type="Gene3D" id="3.30.420.10">
    <property type="entry name" value="Ribonuclease H-like superfamily/Ribonuclease H"/>
    <property type="match status" value="1"/>
</dbReference>
<keyword evidence="4 14" id="KW-0540">Nuclease</keyword>
<dbReference type="InterPro" id="IPR034747">
    <property type="entry name" value="EXOI_SH3"/>
</dbReference>